<evidence type="ECO:0000256" key="2">
    <source>
        <dbReference type="SAM" id="SignalP"/>
    </source>
</evidence>
<accession>A0A1A8DW79</accession>
<dbReference type="EMBL" id="HAEA01009021">
    <property type="protein sequence ID" value="SBQ37501.1"/>
    <property type="molecule type" value="Transcribed_RNA"/>
</dbReference>
<gene>
    <name evidence="3" type="primary">Nfu_g_1_003229</name>
</gene>
<protein>
    <recommendedName>
        <fullName evidence="4">Serglycin</fullName>
    </recommendedName>
</protein>
<dbReference type="EMBL" id="HADZ01001330">
    <property type="protein sequence ID" value="SBP65271.1"/>
    <property type="molecule type" value="Transcribed_RNA"/>
</dbReference>
<reference evidence="3" key="2">
    <citation type="submission" date="2016-06" db="EMBL/GenBank/DDBJ databases">
        <title>The genome of a short-lived fish provides insights into sex chromosome evolution and the genetic control of aging.</title>
        <authorList>
            <person name="Reichwald K."/>
            <person name="Felder M."/>
            <person name="Petzold A."/>
            <person name="Koch P."/>
            <person name="Groth M."/>
            <person name="Platzer M."/>
        </authorList>
    </citation>
    <scope>NUCLEOTIDE SEQUENCE</scope>
    <source>
        <tissue evidence="3">Brain</tissue>
    </source>
</reference>
<evidence type="ECO:0008006" key="4">
    <source>
        <dbReference type="Google" id="ProtNLM"/>
    </source>
</evidence>
<feature type="compositionally biased region" description="Acidic residues" evidence="1">
    <location>
        <begin position="70"/>
        <end position="84"/>
    </location>
</feature>
<feature type="region of interest" description="Disordered" evidence="1">
    <location>
        <begin position="52"/>
        <end position="106"/>
    </location>
</feature>
<proteinExistence type="predicted"/>
<keyword evidence="2" id="KW-0732">Signal</keyword>
<organism evidence="3">
    <name type="scientific">Nothobranchius kadleci</name>
    <name type="common">African annual killifish</name>
    <dbReference type="NCBI Taxonomy" id="1051664"/>
    <lineage>
        <taxon>Eukaryota</taxon>
        <taxon>Metazoa</taxon>
        <taxon>Chordata</taxon>
        <taxon>Craniata</taxon>
        <taxon>Vertebrata</taxon>
        <taxon>Euteleostomi</taxon>
        <taxon>Actinopterygii</taxon>
        <taxon>Neopterygii</taxon>
        <taxon>Teleostei</taxon>
        <taxon>Neoteleostei</taxon>
        <taxon>Acanthomorphata</taxon>
        <taxon>Ovalentaria</taxon>
        <taxon>Atherinomorphae</taxon>
        <taxon>Cyprinodontiformes</taxon>
        <taxon>Nothobranchiidae</taxon>
        <taxon>Nothobranchius</taxon>
    </lineage>
</organism>
<evidence type="ECO:0000313" key="3">
    <source>
        <dbReference type="EMBL" id="SBQ37501.1"/>
    </source>
</evidence>
<reference evidence="3" key="1">
    <citation type="submission" date="2016-05" db="EMBL/GenBank/DDBJ databases">
        <authorList>
            <person name="Lavstsen T."/>
            <person name="Jespersen J.S."/>
        </authorList>
    </citation>
    <scope>NUCLEOTIDE SEQUENCE</scope>
    <source>
        <tissue evidence="3">Brain</tissue>
    </source>
</reference>
<name>A0A1A8DW79_NOTKA</name>
<evidence type="ECO:0000256" key="1">
    <source>
        <dbReference type="SAM" id="MobiDB-lite"/>
    </source>
</evidence>
<feature type="chain" id="PRO_5015056110" description="Serglycin" evidence="2">
    <location>
        <begin position="20"/>
        <end position="168"/>
    </location>
</feature>
<feature type="compositionally biased region" description="Basic and acidic residues" evidence="1">
    <location>
        <begin position="85"/>
        <end position="97"/>
    </location>
</feature>
<feature type="signal peptide" evidence="2">
    <location>
        <begin position="1"/>
        <end position="19"/>
    </location>
</feature>
<dbReference type="AlphaFoldDB" id="A0A1A8DW79"/>
<sequence length="168" mass="18463">MKVFLLLFVTCISLHNGKGAPTTAKYQFVRCSPEGGQAKCVTYQSSDIPWSPDLPKKLPASVGRTLDATPVEDESPLREEEENKEETLFGSDDKESPDMFLGDEGSGYYEGSASQGLYFADRTLAAEVDNGSGESWTGSFPDENLNNFFADEAKPSEHDLKEDHLLNL</sequence>